<proteinExistence type="predicted"/>
<keyword evidence="2" id="KW-1185">Reference proteome</keyword>
<dbReference type="PANTHER" id="PTHR33401">
    <property type="entry name" value="LIGHT-HARVESTING COMPLEX-LIKE PROTEIN OHP2, CHLOROPLASTIC"/>
    <property type="match status" value="1"/>
</dbReference>
<reference evidence="1 2" key="1">
    <citation type="submission" date="2024-03" db="EMBL/GenBank/DDBJ databases">
        <authorList>
            <person name="Gkanogiannis A."/>
            <person name="Becerra Lopez-Lavalle L."/>
        </authorList>
    </citation>
    <scope>NUCLEOTIDE SEQUENCE [LARGE SCALE GENOMIC DNA]</scope>
</reference>
<evidence type="ECO:0000313" key="1">
    <source>
        <dbReference type="EMBL" id="CAK9329277.1"/>
    </source>
</evidence>
<accession>A0ABP0ZB32</accession>
<evidence type="ECO:0000313" key="2">
    <source>
        <dbReference type="Proteomes" id="UP001642487"/>
    </source>
</evidence>
<dbReference type="PANTHER" id="PTHR33401:SF13">
    <property type="entry name" value="EXPRESSED PROTEIN"/>
    <property type="match status" value="1"/>
</dbReference>
<dbReference type="EMBL" id="OZ021743">
    <property type="protein sequence ID" value="CAK9329277.1"/>
    <property type="molecule type" value="Genomic_DNA"/>
</dbReference>
<name>A0ABP0ZB32_9ROSI</name>
<gene>
    <name evidence="1" type="ORF">CITCOLO1_LOCUS21721</name>
</gene>
<dbReference type="Proteomes" id="UP001642487">
    <property type="component" value="Chromosome 9"/>
</dbReference>
<sequence>MKTSQLMDSLSVQEEINSTLYGWKITPKVRYDFYKGIGEVKRGVCLLLLALLAPSAARSRCTGVVCSCYAPSRRTFNNKGGEGSTPIAQNRDELQDGNGNGCNGIPLAFPNLKSNLKKKTKEEDNYSSETRKVNWPDAHGKDIAHIQEFEPSVSGDGELEGVRNSCVCTIQ</sequence>
<protein>
    <submittedName>
        <fullName evidence="1">Uncharacterized protein</fullName>
    </submittedName>
</protein>
<organism evidence="1 2">
    <name type="scientific">Citrullus colocynthis</name>
    <name type="common">colocynth</name>
    <dbReference type="NCBI Taxonomy" id="252529"/>
    <lineage>
        <taxon>Eukaryota</taxon>
        <taxon>Viridiplantae</taxon>
        <taxon>Streptophyta</taxon>
        <taxon>Embryophyta</taxon>
        <taxon>Tracheophyta</taxon>
        <taxon>Spermatophyta</taxon>
        <taxon>Magnoliopsida</taxon>
        <taxon>eudicotyledons</taxon>
        <taxon>Gunneridae</taxon>
        <taxon>Pentapetalae</taxon>
        <taxon>rosids</taxon>
        <taxon>fabids</taxon>
        <taxon>Cucurbitales</taxon>
        <taxon>Cucurbitaceae</taxon>
        <taxon>Benincaseae</taxon>
        <taxon>Citrullus</taxon>
    </lineage>
</organism>